<evidence type="ECO:0000313" key="1">
    <source>
        <dbReference type="EMBL" id="RJR26519.1"/>
    </source>
</evidence>
<reference evidence="1 2" key="1">
    <citation type="journal article" date="2017" name="ISME J.">
        <title>Energy and carbon metabolisms in a deep terrestrial subsurface fluid microbial community.</title>
        <authorList>
            <person name="Momper L."/>
            <person name="Jungbluth S.P."/>
            <person name="Lee M.D."/>
            <person name="Amend J.P."/>
        </authorList>
    </citation>
    <scope>NUCLEOTIDE SEQUENCE [LARGE SCALE GENOMIC DNA]</scope>
    <source>
        <strain evidence="1">SURF_46</strain>
    </source>
</reference>
<dbReference type="Proteomes" id="UP000265540">
    <property type="component" value="Unassembled WGS sequence"/>
</dbReference>
<dbReference type="EMBL" id="QZJF01000021">
    <property type="protein sequence ID" value="RJR26519.1"/>
    <property type="molecule type" value="Genomic_DNA"/>
</dbReference>
<accession>A0A3A4ZB34</accession>
<proteinExistence type="predicted"/>
<evidence type="ECO:0000313" key="2">
    <source>
        <dbReference type="Proteomes" id="UP000265540"/>
    </source>
</evidence>
<organism evidence="1 2">
    <name type="scientific">candidate division WWE3 bacterium</name>
    <dbReference type="NCBI Taxonomy" id="2053526"/>
    <lineage>
        <taxon>Bacteria</taxon>
        <taxon>Katanobacteria</taxon>
    </lineage>
</organism>
<evidence type="ECO:0008006" key="3">
    <source>
        <dbReference type="Google" id="ProtNLM"/>
    </source>
</evidence>
<dbReference type="AlphaFoldDB" id="A0A3A4ZB34"/>
<comment type="caution">
    <text evidence="1">The sequence shown here is derived from an EMBL/GenBank/DDBJ whole genome shotgun (WGS) entry which is preliminary data.</text>
</comment>
<protein>
    <recommendedName>
        <fullName evidence="3">Nucleoside 2-deoxyribosyltransferase</fullName>
    </recommendedName>
</protein>
<gene>
    <name evidence="1" type="ORF">C4561_05230</name>
</gene>
<sequence length="137" mass="15791">MRFYIGYKFTNVADKENLKARVLKIAYYINSKGHETFVLGRDVQNWHSSPFPMIKTLPPVFTNMLKANILLSVISDNSRSVGLLVENVLAMLFFKKRYYLVKSGVGENLYTFFANVDNIVYYMTDADIESSIQKLLD</sequence>
<name>A0A3A4ZB34_UNCKA</name>